<keyword evidence="1" id="KW-0472">Membrane</keyword>
<proteinExistence type="predicted"/>
<name>A0A6I8STB2_XENTR</name>
<feature type="transmembrane region" description="Helical" evidence="1">
    <location>
        <begin position="100"/>
        <end position="120"/>
    </location>
</feature>
<dbReference type="Bgee" id="ENSXETG00000041169">
    <property type="expression patterns" value="Expressed in skeletal muscle tissue"/>
</dbReference>
<reference evidence="2" key="1">
    <citation type="journal article" date="2010" name="Science">
        <title>The genome of the Western clawed frog Xenopus tropicalis.</title>
        <authorList>
            <person name="Hellsten U."/>
            <person name="Harland R.M."/>
            <person name="Gilchrist M.J."/>
            <person name="Hendrix D."/>
            <person name="Jurka J."/>
            <person name="Kapitonov V."/>
            <person name="Ovcharenko I."/>
            <person name="Putnam N.H."/>
            <person name="Shu S."/>
            <person name="Taher L."/>
            <person name="Blitz I.L."/>
            <person name="Blumberg B."/>
            <person name="Dichmann D.S."/>
            <person name="Dubchak I."/>
            <person name="Amaya E."/>
            <person name="Detter J.C."/>
            <person name="Fletcher R."/>
            <person name="Gerhard D.S."/>
            <person name="Goodstein D."/>
            <person name="Graves T."/>
            <person name="Grigoriev I.V."/>
            <person name="Grimwood J."/>
            <person name="Kawashima T."/>
            <person name="Lindquist E."/>
            <person name="Lucas S.M."/>
            <person name="Mead P.E."/>
            <person name="Mitros T."/>
            <person name="Ogino H."/>
            <person name="Ohta Y."/>
            <person name="Poliakov A.V."/>
            <person name="Pollet N."/>
            <person name="Robert J."/>
            <person name="Salamov A."/>
            <person name="Sater A.K."/>
            <person name="Schmutz J."/>
            <person name="Terry A."/>
            <person name="Vize P.D."/>
            <person name="Warren W.C."/>
            <person name="Wells D."/>
            <person name="Wills A."/>
            <person name="Wilson R.K."/>
            <person name="Zimmerman L.B."/>
            <person name="Zorn A.M."/>
            <person name="Grainger R."/>
            <person name="Grammer T."/>
            <person name="Khokha M.K."/>
            <person name="Richardson P.M."/>
            <person name="Rokhsar D.S."/>
        </authorList>
    </citation>
    <scope>NUCLEOTIDE SEQUENCE [LARGE SCALE GENOMIC DNA]</scope>
    <source>
        <strain evidence="2">Nigerian</strain>
    </source>
</reference>
<evidence type="ECO:0000256" key="1">
    <source>
        <dbReference type="SAM" id="Phobius"/>
    </source>
</evidence>
<keyword evidence="1" id="KW-1133">Transmembrane helix</keyword>
<protein>
    <submittedName>
        <fullName evidence="2">Uncharacterized protein</fullName>
    </submittedName>
</protein>
<sequence>MPRSNAGHFAQTLMLDPNGVHNYITSHPFAFGDTNDINHLILAEDRVYRDLFLQLLMGPVHLVSYSATIQLDLHNMSFLLTQGQEFHLHGADVFLHCREVFFQLFLALFILPFLAVLFSIETPLALIADVLCKYGFQTPQSTRCLHISHYSHHYYGQGLLCCHDWSLTESCSMDLSKRMGHPSLVTQKSREMDWFTGVILGPGLDFPSVAPATLMRQEPKVAMPGS</sequence>
<dbReference type="Ensembl" id="ENSXETT00000080535">
    <property type="protein sequence ID" value="ENSXETP00000101135"/>
    <property type="gene ID" value="ENSXETG00000041169"/>
</dbReference>
<dbReference type="GeneTree" id="ENSGT00990000204633"/>
<reference evidence="2" key="2">
    <citation type="submission" date="2020-05" db="UniProtKB">
        <authorList>
            <consortium name="Ensembl"/>
        </authorList>
    </citation>
    <scope>IDENTIFICATION</scope>
</reference>
<accession>A0A6I8STB2</accession>
<organism evidence="2">
    <name type="scientific">Xenopus tropicalis</name>
    <name type="common">Western clawed frog</name>
    <name type="synonym">Silurana tropicalis</name>
    <dbReference type="NCBI Taxonomy" id="8364"/>
    <lineage>
        <taxon>Eukaryota</taxon>
        <taxon>Metazoa</taxon>
        <taxon>Chordata</taxon>
        <taxon>Craniata</taxon>
        <taxon>Vertebrata</taxon>
        <taxon>Euteleostomi</taxon>
        <taxon>Amphibia</taxon>
        <taxon>Batrachia</taxon>
        <taxon>Anura</taxon>
        <taxon>Pipoidea</taxon>
        <taxon>Pipidae</taxon>
        <taxon>Xenopodinae</taxon>
        <taxon>Xenopus</taxon>
        <taxon>Silurana</taxon>
    </lineage>
</organism>
<dbReference type="AlphaFoldDB" id="A0A6I8STB2"/>
<keyword evidence="1" id="KW-0812">Transmembrane</keyword>
<dbReference type="InParanoid" id="A0A6I8STB2"/>
<evidence type="ECO:0000313" key="2">
    <source>
        <dbReference type="Ensembl" id="ENSXETP00000101135"/>
    </source>
</evidence>